<organism evidence="2 3">
    <name type="scientific">Planococcus halotolerans</name>
    <dbReference type="NCBI Taxonomy" id="2233542"/>
    <lineage>
        <taxon>Bacteria</taxon>
        <taxon>Bacillati</taxon>
        <taxon>Bacillota</taxon>
        <taxon>Bacilli</taxon>
        <taxon>Bacillales</taxon>
        <taxon>Caryophanaceae</taxon>
        <taxon>Planococcus</taxon>
    </lineage>
</organism>
<dbReference type="InterPro" id="IPR050177">
    <property type="entry name" value="Lipid_A_modif_metabolic_enz"/>
</dbReference>
<feature type="domain" description="NAD-dependent epimerase/dehydratase" evidence="1">
    <location>
        <begin position="70"/>
        <end position="211"/>
    </location>
</feature>
<dbReference type="PANTHER" id="PTHR43245:SF13">
    <property type="entry name" value="UDP-D-APIOSE_UDP-D-XYLOSE SYNTHASE 2"/>
    <property type="match status" value="1"/>
</dbReference>
<keyword evidence="3" id="KW-1185">Reference proteome</keyword>
<dbReference type="InterPro" id="IPR036291">
    <property type="entry name" value="NAD(P)-bd_dom_sf"/>
</dbReference>
<accession>A0A365L2V8</accession>
<gene>
    <name evidence="2" type="ORF">DP120_07970</name>
</gene>
<name>A0A365L2V8_9BACL</name>
<evidence type="ECO:0000313" key="3">
    <source>
        <dbReference type="Proteomes" id="UP000251002"/>
    </source>
</evidence>
<dbReference type="Proteomes" id="UP000251002">
    <property type="component" value="Unassembled WGS sequence"/>
</dbReference>
<proteinExistence type="predicted"/>
<reference evidence="2 3" key="1">
    <citation type="submission" date="2018-06" db="EMBL/GenBank/DDBJ databases">
        <title>The draft genome sequences of strains SCU63 and S1.</title>
        <authorList>
            <person name="Gan L."/>
        </authorList>
    </citation>
    <scope>NUCLEOTIDE SEQUENCE [LARGE SCALE GENOMIC DNA]</scope>
    <source>
        <strain evidence="2 3">SCU63</strain>
    </source>
</reference>
<protein>
    <submittedName>
        <fullName evidence="2">NAD-dependent dehydratase</fullName>
    </submittedName>
</protein>
<evidence type="ECO:0000259" key="1">
    <source>
        <dbReference type="Pfam" id="PF01370"/>
    </source>
</evidence>
<dbReference type="RefSeq" id="WP_112223102.1">
    <property type="nucleotide sequence ID" value="NZ_CP196859.1"/>
</dbReference>
<dbReference type="PANTHER" id="PTHR43245">
    <property type="entry name" value="BIFUNCTIONAL POLYMYXIN RESISTANCE PROTEIN ARNA"/>
    <property type="match status" value="1"/>
</dbReference>
<dbReference type="InterPro" id="IPR001509">
    <property type="entry name" value="Epimerase_deHydtase"/>
</dbReference>
<dbReference type="Gene3D" id="3.40.50.720">
    <property type="entry name" value="NAD(P)-binding Rossmann-like Domain"/>
    <property type="match status" value="1"/>
</dbReference>
<dbReference type="EMBL" id="QLZR01000002">
    <property type="protein sequence ID" value="RAZ79535.1"/>
    <property type="molecule type" value="Genomic_DNA"/>
</dbReference>
<evidence type="ECO:0000313" key="2">
    <source>
        <dbReference type="EMBL" id="RAZ79535.1"/>
    </source>
</evidence>
<feature type="domain" description="NAD-dependent epimerase/dehydratase" evidence="1">
    <location>
        <begin position="3"/>
        <end position="69"/>
    </location>
</feature>
<dbReference type="Pfam" id="PF01370">
    <property type="entry name" value="Epimerase"/>
    <property type="match status" value="2"/>
</dbReference>
<dbReference type="SUPFAM" id="SSF51735">
    <property type="entry name" value="NAD(P)-binding Rossmann-fold domains"/>
    <property type="match status" value="1"/>
</dbReference>
<sequence>MKILVIGGTSFVGRHIVEEALKKEHAVTLFNRGKSNPDLFSEVPRITGDRRKAADKLEKEKWDAVIDTSAYTPSDLLPVLKYISTDHYTFISTISVYDDFSKGPVKENSSIHMGIEGEEVTGETYGPLKVTCEKLVEDRFPDNSLIIRPGIVAGPHDPTDRFTYWALKLNEGGEVLIPGSRSRKVQWIDARDLAAFTISNIENRTNGTFNLAANPVTMEELVKNLASPDLVPLWVSDQILLDTGIKPFGFRLWIPVTKEHPEGFILADNTNAKEMSWKPRGLAETAEAVREWKKGSSSSDLTIAIDAELKNKIRIAVENDR</sequence>
<comment type="caution">
    <text evidence="2">The sequence shown here is derived from an EMBL/GenBank/DDBJ whole genome shotgun (WGS) entry which is preliminary data.</text>
</comment>
<dbReference type="AlphaFoldDB" id="A0A365L2V8"/>